<feature type="transmembrane region" description="Helical" evidence="7">
    <location>
        <begin position="134"/>
        <end position="153"/>
    </location>
</feature>
<evidence type="ECO:0000259" key="8">
    <source>
        <dbReference type="PROSITE" id="PS50928"/>
    </source>
</evidence>
<keyword evidence="6 7" id="KW-0472">Membrane</keyword>
<evidence type="ECO:0000256" key="1">
    <source>
        <dbReference type="ARBA" id="ARBA00004651"/>
    </source>
</evidence>
<keyword evidence="3" id="KW-1003">Cell membrane</keyword>
<sequence>MKRFANIGSLKWISRWFNGLLPVSVVLMALVVWEISVYLFKVPAWILPAPTKVFVTLIQDGPLIMYHSLTTIKESVTGLLLATGTAVTLAVVMDSSRWVRKAFYPLLITSQTIPIIALAPLFLIWFGYGMLPKVLIVALVCFFPIAVNVSDGFREVNPEMMKLMKANGAKGRHIFWKVKLPSSLPFFFSGMRIAATYSVMGAVIGEWLGGSRGLGIQLVRAAQSYRTDLLFAVIVVIVLLSLLVFFIVEMLSRVMMPWNNQS</sequence>
<keyword evidence="5 7" id="KW-1133">Transmembrane helix</keyword>
<dbReference type="EMBL" id="SMAN01000018">
    <property type="protein sequence ID" value="TCT19370.1"/>
    <property type="molecule type" value="Genomic_DNA"/>
</dbReference>
<feature type="domain" description="ABC transmembrane type-1" evidence="8">
    <location>
        <begin position="68"/>
        <end position="248"/>
    </location>
</feature>
<feature type="transmembrane region" description="Helical" evidence="7">
    <location>
        <begin position="75"/>
        <end position="92"/>
    </location>
</feature>
<dbReference type="Proteomes" id="UP000294650">
    <property type="component" value="Unassembled WGS sequence"/>
</dbReference>
<organism evidence="9 10">
    <name type="scientific">Melghiribacillus thermohalophilus</name>
    <dbReference type="NCBI Taxonomy" id="1324956"/>
    <lineage>
        <taxon>Bacteria</taxon>
        <taxon>Bacillati</taxon>
        <taxon>Bacillota</taxon>
        <taxon>Bacilli</taxon>
        <taxon>Bacillales</taxon>
        <taxon>Bacillaceae</taxon>
        <taxon>Melghiribacillus</taxon>
    </lineage>
</organism>
<feature type="transmembrane region" description="Helical" evidence="7">
    <location>
        <begin position="20"/>
        <end position="40"/>
    </location>
</feature>
<dbReference type="InterPro" id="IPR000515">
    <property type="entry name" value="MetI-like"/>
</dbReference>
<reference evidence="9 10" key="1">
    <citation type="submission" date="2019-03" db="EMBL/GenBank/DDBJ databases">
        <title>Genomic Encyclopedia of Type Strains, Phase IV (KMG-IV): sequencing the most valuable type-strain genomes for metagenomic binning, comparative biology and taxonomic classification.</title>
        <authorList>
            <person name="Goeker M."/>
        </authorList>
    </citation>
    <scope>NUCLEOTIDE SEQUENCE [LARGE SCALE GENOMIC DNA]</scope>
    <source>
        <strain evidence="9 10">DSM 25894</strain>
    </source>
</reference>
<evidence type="ECO:0000256" key="7">
    <source>
        <dbReference type="RuleBase" id="RU363032"/>
    </source>
</evidence>
<dbReference type="GO" id="GO:0005886">
    <property type="term" value="C:plasma membrane"/>
    <property type="evidence" value="ECO:0007669"/>
    <property type="project" value="UniProtKB-SubCell"/>
</dbReference>
<dbReference type="GO" id="GO:0055085">
    <property type="term" value="P:transmembrane transport"/>
    <property type="evidence" value="ECO:0007669"/>
    <property type="project" value="InterPro"/>
</dbReference>
<comment type="subcellular location">
    <subcellularLocation>
        <location evidence="1 7">Cell membrane</location>
        <topology evidence="1 7">Multi-pass membrane protein</topology>
    </subcellularLocation>
</comment>
<protein>
    <submittedName>
        <fullName evidence="9">ABC-type nitrate/sulfonate/bicarbonate transport system permease component</fullName>
    </submittedName>
</protein>
<feature type="transmembrane region" description="Helical" evidence="7">
    <location>
        <begin position="229"/>
        <end position="248"/>
    </location>
</feature>
<keyword evidence="2 7" id="KW-0813">Transport</keyword>
<gene>
    <name evidence="9" type="ORF">EDD68_11855</name>
</gene>
<evidence type="ECO:0000256" key="2">
    <source>
        <dbReference type="ARBA" id="ARBA00022448"/>
    </source>
</evidence>
<evidence type="ECO:0000313" key="10">
    <source>
        <dbReference type="Proteomes" id="UP000294650"/>
    </source>
</evidence>
<comment type="similarity">
    <text evidence="7">Belongs to the binding-protein-dependent transport system permease family.</text>
</comment>
<evidence type="ECO:0000256" key="3">
    <source>
        <dbReference type="ARBA" id="ARBA00022475"/>
    </source>
</evidence>
<dbReference type="SUPFAM" id="SSF161098">
    <property type="entry name" value="MetI-like"/>
    <property type="match status" value="1"/>
</dbReference>
<comment type="caution">
    <text evidence="9">The sequence shown here is derived from an EMBL/GenBank/DDBJ whole genome shotgun (WGS) entry which is preliminary data.</text>
</comment>
<proteinExistence type="inferred from homology"/>
<evidence type="ECO:0000256" key="5">
    <source>
        <dbReference type="ARBA" id="ARBA00022989"/>
    </source>
</evidence>
<dbReference type="PROSITE" id="PS50928">
    <property type="entry name" value="ABC_TM1"/>
    <property type="match status" value="1"/>
</dbReference>
<evidence type="ECO:0000256" key="4">
    <source>
        <dbReference type="ARBA" id="ARBA00022692"/>
    </source>
</evidence>
<dbReference type="Pfam" id="PF00528">
    <property type="entry name" value="BPD_transp_1"/>
    <property type="match status" value="1"/>
</dbReference>
<feature type="transmembrane region" description="Helical" evidence="7">
    <location>
        <begin position="104"/>
        <end position="128"/>
    </location>
</feature>
<evidence type="ECO:0000313" key="9">
    <source>
        <dbReference type="EMBL" id="TCT19370.1"/>
    </source>
</evidence>
<dbReference type="RefSeq" id="WP_132372472.1">
    <property type="nucleotide sequence ID" value="NZ_SMAN01000018.1"/>
</dbReference>
<dbReference type="PANTHER" id="PTHR30151">
    <property type="entry name" value="ALKANE SULFONATE ABC TRANSPORTER-RELATED, MEMBRANE SUBUNIT"/>
    <property type="match status" value="1"/>
</dbReference>
<name>A0A4R3MSI9_9BACI</name>
<keyword evidence="10" id="KW-1185">Reference proteome</keyword>
<accession>A0A4R3MSI9</accession>
<keyword evidence="4 7" id="KW-0812">Transmembrane</keyword>
<dbReference type="Gene3D" id="1.10.3720.10">
    <property type="entry name" value="MetI-like"/>
    <property type="match status" value="1"/>
</dbReference>
<dbReference type="InterPro" id="IPR035906">
    <property type="entry name" value="MetI-like_sf"/>
</dbReference>
<dbReference type="PANTHER" id="PTHR30151:SF20">
    <property type="entry name" value="ABC TRANSPORTER PERMEASE PROTEIN HI_0355-RELATED"/>
    <property type="match status" value="1"/>
</dbReference>
<dbReference type="CDD" id="cd06261">
    <property type="entry name" value="TM_PBP2"/>
    <property type="match status" value="1"/>
</dbReference>
<dbReference type="AlphaFoldDB" id="A0A4R3MSI9"/>
<dbReference type="OrthoDB" id="9804353at2"/>
<evidence type="ECO:0000256" key="6">
    <source>
        <dbReference type="ARBA" id="ARBA00023136"/>
    </source>
</evidence>